<dbReference type="AlphaFoldDB" id="A0AA40JQF8"/>
<name>A0AA40JQF8_STAAU</name>
<sequence length="188" mass="20187">MRTVAAPEQLDEMAQPSLFARLAEIGVDRVPDLGKLVDVRAAGQQRHPIDQELAVGRIVLHLQRGETRSSAGAQQGVAPPDRAQEGLRTAILVEEDDARREFAALREQEVEHHRLARARGPDQGEVAEIAVVEVEVIGAGGGGLEQSHRVSPMVSRRLALRQVVAIGETGEIRGGDQPAPGDIFEVPG</sequence>
<protein>
    <submittedName>
        <fullName evidence="2">Uncharacterized protein</fullName>
    </submittedName>
</protein>
<evidence type="ECO:0000313" key="2">
    <source>
        <dbReference type="EMBL" id="KIU01168.1"/>
    </source>
</evidence>
<evidence type="ECO:0000313" key="3">
    <source>
        <dbReference type="Proteomes" id="UP000032274"/>
    </source>
</evidence>
<feature type="region of interest" description="Disordered" evidence="1">
    <location>
        <begin position="66"/>
        <end position="86"/>
    </location>
</feature>
<organism evidence="2 3">
    <name type="scientific">Staphylococcus aureus</name>
    <dbReference type="NCBI Taxonomy" id="1280"/>
    <lineage>
        <taxon>Bacteria</taxon>
        <taxon>Bacillati</taxon>
        <taxon>Bacillota</taxon>
        <taxon>Bacilli</taxon>
        <taxon>Bacillales</taxon>
        <taxon>Staphylococcaceae</taxon>
        <taxon>Staphylococcus</taxon>
    </lineage>
</organism>
<gene>
    <name evidence="2" type="ORF">QU38_02530</name>
</gene>
<feature type="non-terminal residue" evidence="2">
    <location>
        <position position="188"/>
    </location>
</feature>
<evidence type="ECO:0000256" key="1">
    <source>
        <dbReference type="SAM" id="MobiDB-lite"/>
    </source>
</evidence>
<comment type="caution">
    <text evidence="2">The sequence shown here is derived from an EMBL/GenBank/DDBJ whole genome shotgun (WGS) entry which is preliminary data.</text>
</comment>
<dbReference type="Proteomes" id="UP000032274">
    <property type="component" value="Unassembled WGS sequence"/>
</dbReference>
<reference evidence="2 3" key="1">
    <citation type="submission" date="2015-01" db="EMBL/GenBank/DDBJ databases">
        <title>Characterization of Swiss Staphylococcus aureus strains involved in food poisoning.</title>
        <authorList>
            <person name="Crovadore J."/>
            <person name="Chablais R."/>
            <person name="Tonacini J."/>
            <person name="Schnyder B."/>
            <person name="Lefort F."/>
        </authorList>
    </citation>
    <scope>NUCLEOTIDE SEQUENCE [LARGE SCALE GENOMIC DNA]</scope>
    <source>
        <strain evidence="2 3">SA-120</strain>
    </source>
</reference>
<dbReference type="EMBL" id="JXIG01000536">
    <property type="protein sequence ID" value="KIU01168.1"/>
    <property type="molecule type" value="Genomic_DNA"/>
</dbReference>
<proteinExistence type="predicted"/>
<accession>A0AA40JQF8</accession>